<evidence type="ECO:0000313" key="1">
    <source>
        <dbReference type="EMBL" id="PCF48387.1"/>
    </source>
</evidence>
<accession>A0AAX0QSG6</accession>
<dbReference type="Proteomes" id="UP000217473">
    <property type="component" value="Unassembled WGS sequence"/>
</dbReference>
<protein>
    <submittedName>
        <fullName evidence="1">Uncharacterized protein</fullName>
    </submittedName>
</protein>
<gene>
    <name evidence="1" type="ORF">B5C07_10500</name>
</gene>
<name>A0AAX0QSG6_9STAP</name>
<evidence type="ECO:0000313" key="2">
    <source>
        <dbReference type="Proteomes" id="UP000217473"/>
    </source>
</evidence>
<dbReference type="RefSeq" id="WP_206601582.1">
    <property type="nucleotide sequence ID" value="NZ_MWUR01000016.1"/>
</dbReference>
<dbReference type="EMBL" id="MWUR01000016">
    <property type="protein sequence ID" value="PCF48387.1"/>
    <property type="molecule type" value="Genomic_DNA"/>
</dbReference>
<comment type="caution">
    <text evidence="1">The sequence shown here is derived from an EMBL/GenBank/DDBJ whole genome shotgun (WGS) entry which is preliminary data.</text>
</comment>
<sequence>QENNSINFYPIHAHFPTVLKSLMNMQSMYSLRLNFFKPHPLVYTTKYSKGAEESYIPAPLHQNE</sequence>
<feature type="non-terminal residue" evidence="1">
    <location>
        <position position="1"/>
    </location>
</feature>
<proteinExistence type="predicted"/>
<reference evidence="1 2" key="1">
    <citation type="journal article" date="2017" name="PLoS ONE">
        <title>Development of a real-time PCR for detection of Staphylococcus pseudintermedius using a novel automated comparison of whole-genome sequences.</title>
        <authorList>
            <person name="Verstappen K.M."/>
            <person name="Huijbregts L."/>
            <person name="Spaninks M."/>
            <person name="Wagenaar J.A."/>
            <person name="Fluit A.C."/>
            <person name="Duim B."/>
        </authorList>
    </citation>
    <scope>NUCLEOTIDE SEQUENCE [LARGE SCALE GENOMIC DNA]</scope>
    <source>
        <strain evidence="1 2">15S02591-1</strain>
    </source>
</reference>
<organism evidence="1 2">
    <name type="scientific">Staphylococcus delphini</name>
    <dbReference type="NCBI Taxonomy" id="53344"/>
    <lineage>
        <taxon>Bacteria</taxon>
        <taxon>Bacillati</taxon>
        <taxon>Bacillota</taxon>
        <taxon>Bacilli</taxon>
        <taxon>Bacillales</taxon>
        <taxon>Staphylococcaceae</taxon>
        <taxon>Staphylococcus</taxon>
        <taxon>Staphylococcus intermedius group</taxon>
    </lineage>
</organism>
<dbReference type="AlphaFoldDB" id="A0AAX0QSG6"/>